<organism evidence="1 2">
    <name type="scientific">Leptospira weilii str. 2006001855</name>
    <dbReference type="NCBI Taxonomy" id="996804"/>
    <lineage>
        <taxon>Bacteria</taxon>
        <taxon>Pseudomonadati</taxon>
        <taxon>Spirochaetota</taxon>
        <taxon>Spirochaetia</taxon>
        <taxon>Leptospirales</taxon>
        <taxon>Leptospiraceae</taxon>
        <taxon>Leptospira</taxon>
    </lineage>
</organism>
<comment type="caution">
    <text evidence="1">The sequence shown here is derived from an EMBL/GenBank/DDBJ whole genome shotgun (WGS) entry which is preliminary data.</text>
</comment>
<accession>M6G551</accession>
<evidence type="ECO:0000313" key="2">
    <source>
        <dbReference type="Proteomes" id="UP000012101"/>
    </source>
</evidence>
<gene>
    <name evidence="1" type="ORF">LEP1GSC038_0155</name>
</gene>
<name>M6G551_9LEPT</name>
<sequence length="37" mass="4351">MEEGFSASVLVKFNFKTSNPILWFVNRIVDSKKEIEF</sequence>
<reference evidence="1 2" key="1">
    <citation type="submission" date="2013-01" db="EMBL/GenBank/DDBJ databases">
        <authorList>
            <person name="Harkins D.M."/>
            <person name="Durkin A.S."/>
            <person name="Brinkac L.M."/>
            <person name="Haft D.H."/>
            <person name="Selengut J.D."/>
            <person name="Sanka R."/>
            <person name="DePew J."/>
            <person name="Purushe J."/>
            <person name="Hospenthal D.R."/>
            <person name="Murray C.K."/>
            <person name="Pimentel G."/>
            <person name="Wasfy M."/>
            <person name="Vinetz J.M."/>
            <person name="Sutton G.G."/>
            <person name="Nierman W.C."/>
            <person name="Fouts D.E."/>
        </authorList>
    </citation>
    <scope>NUCLEOTIDE SEQUENCE [LARGE SCALE GENOMIC DNA]</scope>
    <source>
        <strain evidence="1 2">2006001855</strain>
    </source>
</reference>
<proteinExistence type="predicted"/>
<dbReference type="Proteomes" id="UP000012101">
    <property type="component" value="Unassembled WGS sequence"/>
</dbReference>
<evidence type="ECO:0000313" key="1">
    <source>
        <dbReference type="EMBL" id="EMM74071.1"/>
    </source>
</evidence>
<dbReference type="AlphaFoldDB" id="M6G551"/>
<protein>
    <submittedName>
        <fullName evidence="1">Uncharacterized protein</fullName>
    </submittedName>
</protein>
<dbReference type="EMBL" id="AFJM02000018">
    <property type="protein sequence ID" value="EMM74071.1"/>
    <property type="molecule type" value="Genomic_DNA"/>
</dbReference>